<dbReference type="InterPro" id="IPR052927">
    <property type="entry name" value="DCC_oxidoreductase"/>
</dbReference>
<evidence type="ECO:0000313" key="1">
    <source>
        <dbReference type="EMBL" id="QJD83404.1"/>
    </source>
</evidence>
<gene>
    <name evidence="1" type="ORF">HH215_09585</name>
</gene>
<dbReference type="GO" id="GO:0015035">
    <property type="term" value="F:protein-disulfide reductase activity"/>
    <property type="evidence" value="ECO:0007669"/>
    <property type="project" value="InterPro"/>
</dbReference>
<dbReference type="AlphaFoldDB" id="A0A7Z2ZL29"/>
<dbReference type="Proteomes" id="UP000502248">
    <property type="component" value="Chromosome"/>
</dbReference>
<reference evidence="1 2" key="1">
    <citation type="submission" date="2020-04" db="EMBL/GenBank/DDBJ databases">
        <title>Genome sequencing of novel species.</title>
        <authorList>
            <person name="Heo J."/>
            <person name="Kim S.-J."/>
            <person name="Kim J.-S."/>
            <person name="Hong S.-B."/>
            <person name="Kwon S.-W."/>
        </authorList>
    </citation>
    <scope>NUCLEOTIDE SEQUENCE [LARGE SCALE GENOMIC DNA]</scope>
    <source>
        <strain evidence="1 2">MFER-1</strain>
    </source>
</reference>
<name>A0A7Z2ZL29_9BACL</name>
<dbReference type="PANTHER" id="PTHR33639:SF2">
    <property type="entry name" value="DUF393 DOMAIN-CONTAINING PROTEIN"/>
    <property type="match status" value="1"/>
</dbReference>
<dbReference type="KEGG" id="cheb:HH215_09585"/>
<accession>A0A7Z2ZL29</accession>
<keyword evidence="2" id="KW-1185">Reference proteome</keyword>
<dbReference type="InterPro" id="IPR007263">
    <property type="entry name" value="DCC1-like"/>
</dbReference>
<evidence type="ECO:0000313" key="2">
    <source>
        <dbReference type="Proteomes" id="UP000502248"/>
    </source>
</evidence>
<dbReference type="EMBL" id="CP051680">
    <property type="protein sequence ID" value="QJD83404.1"/>
    <property type="molecule type" value="Genomic_DNA"/>
</dbReference>
<proteinExistence type="predicted"/>
<sequence length="150" mass="17235">MHETTNGRAEPIILLIDGQCNLCHWITRFVIKRDPTAKFRFASLQSDRGRMLLKSGKLSTTDLDTFVMIDNGRYYTKSSAALRVCRKIGGAWGLLYGGMVVPRAIRDKVYEFIARHRYRWFGYNESCLIPTENVRKRFVDDPEEAPGNEG</sequence>
<dbReference type="PANTHER" id="PTHR33639">
    <property type="entry name" value="THIOL-DISULFIDE OXIDOREDUCTASE DCC"/>
    <property type="match status" value="1"/>
</dbReference>
<dbReference type="RefSeq" id="WP_169279699.1">
    <property type="nucleotide sequence ID" value="NZ_CP051680.1"/>
</dbReference>
<dbReference type="Pfam" id="PF04134">
    <property type="entry name" value="DCC1-like"/>
    <property type="match status" value="1"/>
</dbReference>
<organism evidence="1 2">
    <name type="scientific">Cohnella herbarum</name>
    <dbReference type="NCBI Taxonomy" id="2728023"/>
    <lineage>
        <taxon>Bacteria</taxon>
        <taxon>Bacillati</taxon>
        <taxon>Bacillota</taxon>
        <taxon>Bacilli</taxon>
        <taxon>Bacillales</taxon>
        <taxon>Paenibacillaceae</taxon>
        <taxon>Cohnella</taxon>
    </lineage>
</organism>
<protein>
    <submittedName>
        <fullName evidence="1">DUF393 domain-containing protein</fullName>
    </submittedName>
</protein>